<evidence type="ECO:0000313" key="2">
    <source>
        <dbReference type="EMBL" id="TFU45050.1"/>
    </source>
</evidence>
<dbReference type="EMBL" id="SPPV01000077">
    <property type="protein sequence ID" value="TFU45050.1"/>
    <property type="molecule type" value="Genomic_DNA"/>
</dbReference>
<accession>A0A7K3ML97</accession>
<name>A0A7K3ML97_9BACE</name>
<dbReference type="RefSeq" id="WP_135039313.1">
    <property type="nucleotide sequence ID" value="NZ_CABIXU010000019.1"/>
</dbReference>
<dbReference type="GO" id="GO:0009418">
    <property type="term" value="C:pilus shaft"/>
    <property type="evidence" value="ECO:0007669"/>
    <property type="project" value="InterPro"/>
</dbReference>
<dbReference type="NCBIfam" id="NF038041">
    <property type="entry name" value="fim_Mfa1_fam"/>
    <property type="match status" value="1"/>
</dbReference>
<organism evidence="2 3">
    <name type="scientific">Bacteroides acidifaciens</name>
    <dbReference type="NCBI Taxonomy" id="85831"/>
    <lineage>
        <taxon>Bacteria</taxon>
        <taxon>Pseudomonadati</taxon>
        <taxon>Bacteroidota</taxon>
        <taxon>Bacteroidia</taxon>
        <taxon>Bacteroidales</taxon>
        <taxon>Bacteroidaceae</taxon>
        <taxon>Bacteroides</taxon>
    </lineage>
</organism>
<protein>
    <recommendedName>
        <fullName evidence="1">Minor fimbrium subunit Mfa1 C-terminal domain-containing protein</fullName>
    </recommendedName>
</protein>
<dbReference type="Gene3D" id="2.60.40.3690">
    <property type="match status" value="1"/>
</dbReference>
<dbReference type="OrthoDB" id="1067894at2"/>
<evidence type="ECO:0000259" key="1">
    <source>
        <dbReference type="Pfam" id="PF15495"/>
    </source>
</evidence>
<evidence type="ECO:0000313" key="3">
    <source>
        <dbReference type="Proteomes" id="UP000298073"/>
    </source>
</evidence>
<dbReference type="PROSITE" id="PS51257">
    <property type="entry name" value="PROKAR_LIPOPROTEIN"/>
    <property type="match status" value="1"/>
</dbReference>
<proteinExistence type="predicted"/>
<dbReference type="InterPro" id="IPR047786">
    <property type="entry name" value="Mfa1_fim"/>
</dbReference>
<feature type="domain" description="Minor fimbrium subunit Mfa1 C-terminal" evidence="1">
    <location>
        <begin position="504"/>
        <end position="589"/>
    </location>
</feature>
<dbReference type="Gene3D" id="2.60.40.2580">
    <property type="match status" value="1"/>
</dbReference>
<dbReference type="AlphaFoldDB" id="A0A7K3ML97"/>
<comment type="caution">
    <text evidence="2">The sequence shown here is derived from an EMBL/GenBank/DDBJ whole genome shotgun (WGS) entry which is preliminary data.</text>
</comment>
<reference evidence="2 3" key="1">
    <citation type="submission" date="2019-03" db="EMBL/GenBank/DDBJ databases">
        <title>Diversity of the mouse oral microbiome.</title>
        <authorList>
            <person name="Joseph S."/>
            <person name="Aduse-Opoku J."/>
            <person name="Curtis M."/>
            <person name="Wade W."/>
            <person name="Hashim A."/>
        </authorList>
    </citation>
    <scope>NUCLEOTIDE SEQUENCE [LARGE SCALE GENOMIC DNA]</scope>
    <source>
        <strain evidence="2 3">P2318</strain>
    </source>
</reference>
<dbReference type="InterPro" id="IPR029140">
    <property type="entry name" value="Mfa1_C"/>
</dbReference>
<dbReference type="Pfam" id="PF15495">
    <property type="entry name" value="Fimbrillin_C"/>
    <property type="match status" value="1"/>
</dbReference>
<gene>
    <name evidence="2" type="ORF">E4T97_20000</name>
</gene>
<dbReference type="Proteomes" id="UP000298073">
    <property type="component" value="Unassembled WGS sequence"/>
</dbReference>
<sequence>MKKISSYFWGFAAIAMMAACSNEELVPEAGDVTLPGIANGEAYLTVRLQDASALTRATDGGYKNGVASEHEVNDAQFFFFDKDGVFVGKASVWNGGEDNGEHGSTGNNVEFKGNTVLVLRGVTETSYPEYLLTVLNAGDFQPETTLKATSEALRQWDNTYKDTKYFVMSTSSYFNNNEEHDKFYYATKVAPSNFQDEPYKDDSMNPDKVLQIYVERLAAKVQVTTGPDLQPNEKGLYKIKNVSIAGDPNNEGGQNEGDMDVYVKFSNWGLSGTAKDSYLSKQLNDGWKTKDPFANWMNATDFRCFWAKSTVYGTDPDLSYTSYSELSSTINGTYNPKNYGYAYCNENTNVAENISDNNVVDPAKVTSVLIGAQVCNAEGTPLDLVRHNGLLFKKDAYLNYVVNVVNNANPFNAYTSYVDETDNETKYKKLDGSYLKLVRDADSKALTVVVDEQQFAGEKEFYSITEVDGKKVATELSTEDAKKALQDCLDAYTTDETLFVCDEAFTNGMMYYAIPIEHLAGFGIEGNTKVIIEGSYGVVRNHWYQIVLDKLEKLGTGVFDKTEVIIPTTPEQKYYLAATINILSWKIVNQSVEL</sequence>